<evidence type="ECO:0000313" key="10">
    <source>
        <dbReference type="EMBL" id="GIH21224.1"/>
    </source>
</evidence>
<comment type="similarity">
    <text evidence="2">Belongs to the resistance-nodulation-cell division (RND) (TC 2.A.6) family. MmpL subfamily.</text>
</comment>
<comment type="caution">
    <text evidence="10">The sequence shown here is derived from an EMBL/GenBank/DDBJ whole genome shotgun (WGS) entry which is preliminary data.</text>
</comment>
<keyword evidence="4 8" id="KW-0812">Transmembrane</keyword>
<dbReference type="Proteomes" id="UP000642748">
    <property type="component" value="Unassembled WGS sequence"/>
</dbReference>
<dbReference type="PANTHER" id="PTHR33406:SF6">
    <property type="entry name" value="MEMBRANE PROTEIN YDGH-RELATED"/>
    <property type="match status" value="1"/>
</dbReference>
<feature type="transmembrane region" description="Helical" evidence="8">
    <location>
        <begin position="628"/>
        <end position="653"/>
    </location>
</feature>
<dbReference type="AlphaFoldDB" id="A0A8J3R3N9"/>
<feature type="compositionally biased region" description="Basic and acidic residues" evidence="7">
    <location>
        <begin position="670"/>
        <end position="682"/>
    </location>
</feature>
<evidence type="ECO:0000256" key="4">
    <source>
        <dbReference type="ARBA" id="ARBA00022692"/>
    </source>
</evidence>
<feature type="transmembrane region" description="Helical" evidence="8">
    <location>
        <begin position="162"/>
        <end position="178"/>
    </location>
</feature>
<evidence type="ECO:0000256" key="3">
    <source>
        <dbReference type="ARBA" id="ARBA00022475"/>
    </source>
</evidence>
<evidence type="ECO:0000256" key="2">
    <source>
        <dbReference type="ARBA" id="ARBA00010157"/>
    </source>
</evidence>
<feature type="transmembrane region" description="Helical" evidence="8">
    <location>
        <begin position="185"/>
        <end position="206"/>
    </location>
</feature>
<feature type="transmembrane region" description="Helical" evidence="8">
    <location>
        <begin position="498"/>
        <end position="515"/>
    </location>
</feature>
<proteinExistence type="inferred from homology"/>
<keyword evidence="6 8" id="KW-0472">Membrane</keyword>
<keyword evidence="3" id="KW-1003">Cell membrane</keyword>
<dbReference type="PROSITE" id="PS50156">
    <property type="entry name" value="SSD"/>
    <property type="match status" value="1"/>
</dbReference>
<evidence type="ECO:0000313" key="11">
    <source>
        <dbReference type="Proteomes" id="UP000642748"/>
    </source>
</evidence>
<feature type="transmembrane region" description="Helical" evidence="8">
    <location>
        <begin position="353"/>
        <end position="373"/>
    </location>
</feature>
<evidence type="ECO:0000256" key="8">
    <source>
        <dbReference type="SAM" id="Phobius"/>
    </source>
</evidence>
<feature type="transmembrane region" description="Helical" evidence="8">
    <location>
        <begin position="555"/>
        <end position="573"/>
    </location>
</feature>
<dbReference type="Gene3D" id="1.20.1640.10">
    <property type="entry name" value="Multidrug efflux transporter AcrB transmembrane domain"/>
    <property type="match status" value="2"/>
</dbReference>
<accession>A0A8J3R3N9</accession>
<dbReference type="InterPro" id="IPR050545">
    <property type="entry name" value="Mycobact_MmpL"/>
</dbReference>
<feature type="transmembrane region" description="Helical" evidence="8">
    <location>
        <begin position="522"/>
        <end position="543"/>
    </location>
</feature>
<feature type="domain" description="SSD" evidence="9">
    <location>
        <begin position="210"/>
        <end position="315"/>
    </location>
</feature>
<organism evidence="10 11">
    <name type="scientific">Rugosimonospora africana</name>
    <dbReference type="NCBI Taxonomy" id="556532"/>
    <lineage>
        <taxon>Bacteria</taxon>
        <taxon>Bacillati</taxon>
        <taxon>Actinomycetota</taxon>
        <taxon>Actinomycetes</taxon>
        <taxon>Micromonosporales</taxon>
        <taxon>Micromonosporaceae</taxon>
        <taxon>Rugosimonospora</taxon>
    </lineage>
</organism>
<sequence>MILVFWLVVLAALAPLAGRLTGVEKNDNSSWLPGSAESTEVMNLQSRFEAHDTAYAVVVYQRTSGITTADSEHVAAQAKQFADVDGVDDPVIGPQQAKDGKAIEVLVPITIGDGGWDTIGDGVTRIRDIAAPTLDGLEMHVTGPAGSAADSAKAFEGIDGRLLYATLGVVIVILLLTYRSPVLWLLPVLSAGGALATSEAVIYLFAKHAGLVVNAQSAGILTVLVFGAGTDYALLLVARYREELRRHADRHEAMAYALHRAGPAIVASAATVIAGMLCLLVADLNSTSGLGPVAAIGIAVGLAAMLTLLPALLVICGRWVFWPVRPRFGSPEPTERGVWARIGSRVSSRPRTVWVTTALILGALAVGMVDLNAGPLSNKDSMVGHPDSVVGAEVQAAHFPAGGGQPVVVIGRAGTAGQLRAAVAGTRGILATDEPVVRDRYAMVQGTLADPPDSVAAQNTVDRVRASVHAIPGADAKVGGATAVNMDIERAATHDRNLIIPLVLVVVFVILALLLRALVAPLLLVATVVLSFAAALGASALVFDHLLGFAGVDTSFPLFVFVFLVALGIDYNIFVMTRVREESARHGTRRGALIGLAATGGVITSAGLVLAGTFSVLSTLPLVSFAEIGFAVAFGVLLDTLVVRSILVTALNLDFGRRIWWPSRLDRDGVPAEGEAPPRPDETALAGTPTGL</sequence>
<evidence type="ECO:0000256" key="5">
    <source>
        <dbReference type="ARBA" id="ARBA00022989"/>
    </source>
</evidence>
<dbReference type="PANTHER" id="PTHR33406">
    <property type="entry name" value="MEMBRANE PROTEIN MJ1562-RELATED"/>
    <property type="match status" value="1"/>
</dbReference>
<feature type="transmembrane region" description="Helical" evidence="8">
    <location>
        <begin position="218"/>
        <end position="240"/>
    </location>
</feature>
<evidence type="ECO:0000256" key="6">
    <source>
        <dbReference type="ARBA" id="ARBA00023136"/>
    </source>
</evidence>
<dbReference type="RefSeq" id="WP_239134532.1">
    <property type="nucleotide sequence ID" value="NZ_BONZ01000120.1"/>
</dbReference>
<dbReference type="InterPro" id="IPR004869">
    <property type="entry name" value="MMPL_dom"/>
</dbReference>
<dbReference type="SUPFAM" id="SSF82866">
    <property type="entry name" value="Multidrug efflux transporter AcrB transmembrane domain"/>
    <property type="match status" value="2"/>
</dbReference>
<gene>
    <name evidence="10" type="primary">actII-3</name>
    <name evidence="10" type="ORF">Raf01_93960</name>
</gene>
<comment type="subcellular location">
    <subcellularLocation>
        <location evidence="1">Cell membrane</location>
        <topology evidence="1">Multi-pass membrane protein</topology>
    </subcellularLocation>
</comment>
<feature type="transmembrane region" description="Helical" evidence="8">
    <location>
        <begin position="593"/>
        <end position="616"/>
    </location>
</feature>
<dbReference type="InterPro" id="IPR000731">
    <property type="entry name" value="SSD"/>
</dbReference>
<dbReference type="Pfam" id="PF03176">
    <property type="entry name" value="MMPL"/>
    <property type="match status" value="2"/>
</dbReference>
<feature type="region of interest" description="Disordered" evidence="7">
    <location>
        <begin position="670"/>
        <end position="692"/>
    </location>
</feature>
<dbReference type="EMBL" id="BONZ01000120">
    <property type="protein sequence ID" value="GIH21224.1"/>
    <property type="molecule type" value="Genomic_DNA"/>
</dbReference>
<keyword evidence="11" id="KW-1185">Reference proteome</keyword>
<protein>
    <submittedName>
        <fullName evidence="10">Putative membrane protein ActII-3</fullName>
    </submittedName>
</protein>
<keyword evidence="5 8" id="KW-1133">Transmembrane helix</keyword>
<feature type="transmembrane region" description="Helical" evidence="8">
    <location>
        <begin position="294"/>
        <end position="321"/>
    </location>
</feature>
<evidence type="ECO:0000259" key="9">
    <source>
        <dbReference type="PROSITE" id="PS50156"/>
    </source>
</evidence>
<feature type="transmembrane region" description="Helical" evidence="8">
    <location>
        <begin position="261"/>
        <end position="282"/>
    </location>
</feature>
<reference evidence="10" key="1">
    <citation type="submission" date="2021-01" db="EMBL/GenBank/DDBJ databases">
        <title>Whole genome shotgun sequence of Rugosimonospora africana NBRC 104875.</title>
        <authorList>
            <person name="Komaki H."/>
            <person name="Tamura T."/>
        </authorList>
    </citation>
    <scope>NUCLEOTIDE SEQUENCE</scope>
    <source>
        <strain evidence="10">NBRC 104875</strain>
    </source>
</reference>
<name>A0A8J3R3N9_9ACTN</name>
<dbReference type="GO" id="GO:0005886">
    <property type="term" value="C:plasma membrane"/>
    <property type="evidence" value="ECO:0007669"/>
    <property type="project" value="UniProtKB-SubCell"/>
</dbReference>
<evidence type="ECO:0000256" key="1">
    <source>
        <dbReference type="ARBA" id="ARBA00004651"/>
    </source>
</evidence>
<evidence type="ECO:0000256" key="7">
    <source>
        <dbReference type="SAM" id="MobiDB-lite"/>
    </source>
</evidence>